<evidence type="ECO:0000313" key="2">
    <source>
        <dbReference type="EMBL" id="BAW17850.1"/>
    </source>
</evidence>
<evidence type="ECO:0000313" key="3">
    <source>
        <dbReference type="Proteomes" id="UP000217792"/>
    </source>
</evidence>
<proteinExistence type="predicted"/>
<sequence length="52" mass="6167">MVILGLLLYPMIMMTEKQDIIFIVLFTILVLLPVAFLALRFRIKRSYRKNPL</sequence>
<keyword evidence="1" id="KW-1133">Transmembrane helix</keyword>
<dbReference type="AlphaFoldDB" id="A0AAD1FKF9"/>
<keyword evidence="1" id="KW-0812">Transmembrane</keyword>
<organism evidence="2 3">
    <name type="scientific">Streptococcus intermedius</name>
    <dbReference type="NCBI Taxonomy" id="1338"/>
    <lineage>
        <taxon>Bacteria</taxon>
        <taxon>Bacillati</taxon>
        <taxon>Bacillota</taxon>
        <taxon>Bacilli</taxon>
        <taxon>Lactobacillales</taxon>
        <taxon>Streptococcaceae</taxon>
        <taxon>Streptococcus</taxon>
        <taxon>Streptococcus anginosus group</taxon>
    </lineage>
</organism>
<dbReference type="Proteomes" id="UP000217792">
    <property type="component" value="Chromosome"/>
</dbReference>
<accession>A0AAD1FKF9</accession>
<keyword evidence="1" id="KW-0472">Membrane</keyword>
<evidence type="ECO:0000256" key="1">
    <source>
        <dbReference type="SAM" id="Phobius"/>
    </source>
</evidence>
<name>A0AAD1FKF9_STRIT</name>
<dbReference type="EMBL" id="AP014880">
    <property type="protein sequence ID" value="BAW17850.1"/>
    <property type="molecule type" value="Genomic_DNA"/>
</dbReference>
<feature type="transmembrane region" description="Helical" evidence="1">
    <location>
        <begin position="20"/>
        <end position="39"/>
    </location>
</feature>
<protein>
    <submittedName>
        <fullName evidence="2">Uncharacterized protein</fullName>
    </submittedName>
</protein>
<gene>
    <name evidence="2" type="ORF">SITYG_18740</name>
</gene>
<reference evidence="2 3" key="1">
    <citation type="journal article" date="2017" name="Infect. Immun.">
        <title>Characterization of the Pathogenicity of Streptococcus intermedius TYG1620 Isolated from a Human Brain Abscess Based on the Complete Genome Sequence with Transcriptome Analysis and Transposon Mutagenesis in a Murine Subcutaneous Abscess Model.</title>
        <authorList>
            <person name="Hasegawa N."/>
            <person name="Sekizuka T."/>
            <person name="Sugi Y."/>
            <person name="Kawakami N."/>
            <person name="Ogasawara Y."/>
            <person name="Kato K."/>
            <person name="Yamashita A."/>
            <person name="Takeuchi F."/>
            <person name="Kuroda M."/>
        </authorList>
    </citation>
    <scope>NUCLEOTIDE SEQUENCE [LARGE SCALE GENOMIC DNA]</scope>
    <source>
        <strain evidence="2 3">TYG1620</strain>
    </source>
</reference>